<protein>
    <submittedName>
        <fullName evidence="2">Uncharacterized protein</fullName>
    </submittedName>
</protein>
<sequence length="137" mass="14828">METIDDIIDAIETPDDNDLQDTEIEEEVEEVVRSMMLVICGDASSGGDAPSTELQPVESTATSEGGPLDAVQDVNEERTPAKGAEVFNRFGELVGWLDPGATPVQSAPRRLNPFSVTWKCVKRVVRGICCCRCEGVD</sequence>
<dbReference type="EMBL" id="CARXXK010000006">
    <property type="protein sequence ID" value="CAI6369649.1"/>
    <property type="molecule type" value="Genomic_DNA"/>
</dbReference>
<accession>A0AAV0XLT1</accession>
<feature type="compositionally biased region" description="Polar residues" evidence="1">
    <location>
        <begin position="52"/>
        <end position="63"/>
    </location>
</feature>
<feature type="region of interest" description="Disordered" evidence="1">
    <location>
        <begin position="42"/>
        <end position="69"/>
    </location>
</feature>
<gene>
    <name evidence="2" type="ORF">MEUPH1_LOCUS23865</name>
</gene>
<comment type="caution">
    <text evidence="2">The sequence shown here is derived from an EMBL/GenBank/DDBJ whole genome shotgun (WGS) entry which is preliminary data.</text>
</comment>
<proteinExistence type="predicted"/>
<evidence type="ECO:0000313" key="3">
    <source>
        <dbReference type="Proteomes" id="UP001160148"/>
    </source>
</evidence>
<dbReference type="AlphaFoldDB" id="A0AAV0XLT1"/>
<dbReference type="Proteomes" id="UP001160148">
    <property type="component" value="Unassembled WGS sequence"/>
</dbReference>
<organism evidence="2 3">
    <name type="scientific">Macrosiphum euphorbiae</name>
    <name type="common">potato aphid</name>
    <dbReference type="NCBI Taxonomy" id="13131"/>
    <lineage>
        <taxon>Eukaryota</taxon>
        <taxon>Metazoa</taxon>
        <taxon>Ecdysozoa</taxon>
        <taxon>Arthropoda</taxon>
        <taxon>Hexapoda</taxon>
        <taxon>Insecta</taxon>
        <taxon>Pterygota</taxon>
        <taxon>Neoptera</taxon>
        <taxon>Paraneoptera</taxon>
        <taxon>Hemiptera</taxon>
        <taxon>Sternorrhyncha</taxon>
        <taxon>Aphidomorpha</taxon>
        <taxon>Aphidoidea</taxon>
        <taxon>Aphididae</taxon>
        <taxon>Macrosiphini</taxon>
        <taxon>Macrosiphum</taxon>
    </lineage>
</organism>
<evidence type="ECO:0000313" key="2">
    <source>
        <dbReference type="EMBL" id="CAI6369649.1"/>
    </source>
</evidence>
<keyword evidence="3" id="KW-1185">Reference proteome</keyword>
<name>A0AAV0XLT1_9HEMI</name>
<evidence type="ECO:0000256" key="1">
    <source>
        <dbReference type="SAM" id="MobiDB-lite"/>
    </source>
</evidence>
<reference evidence="2 3" key="1">
    <citation type="submission" date="2023-01" db="EMBL/GenBank/DDBJ databases">
        <authorList>
            <person name="Whitehead M."/>
        </authorList>
    </citation>
    <scope>NUCLEOTIDE SEQUENCE [LARGE SCALE GENOMIC DNA]</scope>
</reference>